<dbReference type="OrthoDB" id="9795497at2"/>
<evidence type="ECO:0000313" key="2">
    <source>
        <dbReference type="EMBL" id="OUD14101.1"/>
    </source>
</evidence>
<dbReference type="Gene3D" id="2.60.300.12">
    <property type="entry name" value="HesB-like domain"/>
    <property type="match status" value="1"/>
</dbReference>
<comment type="caution">
    <text evidence="2">The sequence shown here is derived from an EMBL/GenBank/DDBJ whole genome shotgun (WGS) entry which is preliminary data.</text>
</comment>
<feature type="domain" description="Core" evidence="1">
    <location>
        <begin position="2"/>
        <end position="93"/>
    </location>
</feature>
<dbReference type="InterPro" id="IPR000361">
    <property type="entry name" value="ATAP_core_dom"/>
</dbReference>
<evidence type="ECO:0000313" key="3">
    <source>
        <dbReference type="Proteomes" id="UP000194798"/>
    </source>
</evidence>
<dbReference type="AlphaFoldDB" id="A0A251X802"/>
<reference evidence="2 3" key="1">
    <citation type="submission" date="2016-12" db="EMBL/GenBank/DDBJ databases">
        <title>Thioflexothrix psekupsii D3 genome sequencing and assembly.</title>
        <authorList>
            <person name="Fomenkov A."/>
            <person name="Vincze T."/>
            <person name="Grabovich M."/>
            <person name="Anton B.P."/>
            <person name="Dubinina G."/>
            <person name="Orlova M."/>
            <person name="Belousova E."/>
            <person name="Roberts R.J."/>
        </authorList>
    </citation>
    <scope>NUCLEOTIDE SEQUENCE [LARGE SCALE GENOMIC DNA]</scope>
    <source>
        <strain evidence="2">D3</strain>
    </source>
</reference>
<dbReference type="RefSeq" id="WP_086487884.1">
    <property type="nucleotide sequence ID" value="NZ_MSLT01000012.1"/>
</dbReference>
<dbReference type="EMBL" id="MSLT01000012">
    <property type="protein sequence ID" value="OUD14101.1"/>
    <property type="molecule type" value="Genomic_DNA"/>
</dbReference>
<dbReference type="Proteomes" id="UP000194798">
    <property type="component" value="Unassembled WGS sequence"/>
</dbReference>
<dbReference type="Pfam" id="PF01521">
    <property type="entry name" value="Fe-S_biosyn"/>
    <property type="match status" value="1"/>
</dbReference>
<evidence type="ECO:0000259" key="1">
    <source>
        <dbReference type="Pfam" id="PF01521"/>
    </source>
</evidence>
<dbReference type="InterPro" id="IPR035903">
    <property type="entry name" value="HesB-like_dom_sf"/>
</dbReference>
<dbReference type="SUPFAM" id="SSF89360">
    <property type="entry name" value="HesB-like domain"/>
    <property type="match status" value="1"/>
</dbReference>
<sequence>MFKVTEKAAEQIFKSAKENGMAGMALRIAARRQADGSIEYGVGFDDKQDDDVHINSHGIDIVFESAYKDLLQGAVMDFVELEEGKFHFIFLNPNDAHYVPPQGY</sequence>
<accession>A0A251X802</accession>
<name>A0A251X802_9GAMM</name>
<proteinExistence type="predicted"/>
<protein>
    <submittedName>
        <fullName evidence="2">Adhesin</fullName>
    </submittedName>
</protein>
<organism evidence="2 3">
    <name type="scientific">Thioflexithrix psekupsensis</name>
    <dbReference type="NCBI Taxonomy" id="1570016"/>
    <lineage>
        <taxon>Bacteria</taxon>
        <taxon>Pseudomonadati</taxon>
        <taxon>Pseudomonadota</taxon>
        <taxon>Gammaproteobacteria</taxon>
        <taxon>Thiotrichales</taxon>
        <taxon>Thioflexithrix</taxon>
    </lineage>
</organism>
<gene>
    <name evidence="2" type="ORF">TPSD3_07105</name>
</gene>
<keyword evidence="3" id="KW-1185">Reference proteome</keyword>